<evidence type="ECO:0000259" key="1">
    <source>
        <dbReference type="Pfam" id="PF18701"/>
    </source>
</evidence>
<dbReference type="AlphaFoldDB" id="A0A4Y2S8V7"/>
<dbReference type="Proteomes" id="UP000499080">
    <property type="component" value="Unassembled WGS sequence"/>
</dbReference>
<gene>
    <name evidence="2" type="ORF">AVEN_72198_1</name>
</gene>
<dbReference type="Pfam" id="PF18701">
    <property type="entry name" value="DUF5641"/>
    <property type="match status" value="1"/>
</dbReference>
<evidence type="ECO:0000313" key="3">
    <source>
        <dbReference type="Proteomes" id="UP000499080"/>
    </source>
</evidence>
<comment type="caution">
    <text evidence="2">The sequence shown here is derived from an EMBL/GenBank/DDBJ whole genome shotgun (WGS) entry which is preliminary data.</text>
</comment>
<organism evidence="2 3">
    <name type="scientific">Araneus ventricosus</name>
    <name type="common">Orbweaver spider</name>
    <name type="synonym">Epeira ventricosa</name>
    <dbReference type="NCBI Taxonomy" id="182803"/>
    <lineage>
        <taxon>Eukaryota</taxon>
        <taxon>Metazoa</taxon>
        <taxon>Ecdysozoa</taxon>
        <taxon>Arthropoda</taxon>
        <taxon>Chelicerata</taxon>
        <taxon>Arachnida</taxon>
        <taxon>Araneae</taxon>
        <taxon>Araneomorphae</taxon>
        <taxon>Entelegynae</taxon>
        <taxon>Araneoidea</taxon>
        <taxon>Araneidae</taxon>
        <taxon>Araneus</taxon>
    </lineage>
</organism>
<dbReference type="OrthoDB" id="6419856at2759"/>
<accession>A0A4Y2S8V7</accession>
<proteinExistence type="predicted"/>
<protein>
    <recommendedName>
        <fullName evidence="1">DUF5641 domain-containing protein</fullName>
    </recommendedName>
</protein>
<dbReference type="EMBL" id="BGPR01020296">
    <property type="protein sequence ID" value="GBN84283.1"/>
    <property type="molecule type" value="Genomic_DNA"/>
</dbReference>
<name>A0A4Y2S8V7_ARAVE</name>
<evidence type="ECO:0000313" key="2">
    <source>
        <dbReference type="EMBL" id="GBN84283.1"/>
    </source>
</evidence>
<reference evidence="2 3" key="1">
    <citation type="journal article" date="2019" name="Sci. Rep.">
        <title>Orb-weaving spider Araneus ventricosus genome elucidates the spidroin gene catalogue.</title>
        <authorList>
            <person name="Kono N."/>
            <person name="Nakamura H."/>
            <person name="Ohtoshi R."/>
            <person name="Moran D.A.P."/>
            <person name="Shinohara A."/>
            <person name="Yoshida Y."/>
            <person name="Fujiwara M."/>
            <person name="Mori M."/>
            <person name="Tomita M."/>
            <person name="Arakawa K."/>
        </authorList>
    </citation>
    <scope>NUCLEOTIDE SEQUENCE [LARGE SCALE GENOMIC DNA]</scope>
</reference>
<dbReference type="InterPro" id="IPR040676">
    <property type="entry name" value="DUF5641"/>
</dbReference>
<feature type="domain" description="DUF5641" evidence="1">
    <location>
        <begin position="53"/>
        <end position="131"/>
    </location>
</feature>
<keyword evidence="3" id="KW-1185">Reference proteome</keyword>
<sequence length="178" mass="20224">MCYLLETREENVIVPSASLPENRMKDVAFFEIISFDLAGALYLKGGINNLYSEKITSEYLGLLIQRNEHKKQGREIKHGEVVLIGSDNAKCIDWLLGFAIELLSGKDGVSRLVRLRTSKGELLRAIQRIFPFEVSSSWFKDCQKETKHENANNEVCNDTAPVIVKIKKWEDCKTTSKT</sequence>